<evidence type="ECO:0008006" key="3">
    <source>
        <dbReference type="Google" id="ProtNLM"/>
    </source>
</evidence>
<dbReference type="EMBL" id="ALAB01000029">
    <property type="protein sequence ID" value="EJI84620.1"/>
    <property type="molecule type" value="Genomic_DNA"/>
</dbReference>
<dbReference type="PATRIC" id="fig|1197174.4.peg.2497"/>
<proteinExistence type="predicted"/>
<reference evidence="1 2" key="1">
    <citation type="journal article" date="2012" name="J. Bacteriol.">
        <title>Genome Sequence of Pectin-Degrading Alishewanella aestuarii Strain B11T, Isolated from Tidal Flat Sediment.</title>
        <authorList>
            <person name="Jung J."/>
            <person name="Choi S."/>
            <person name="Chun J."/>
            <person name="Park W."/>
        </authorList>
    </citation>
    <scope>NUCLEOTIDE SEQUENCE [LARGE SCALE GENOMIC DNA]</scope>
    <source>
        <strain evidence="1 2">B11</strain>
    </source>
</reference>
<protein>
    <recommendedName>
        <fullName evidence="3">Toprim domain-containing protein</fullName>
    </recommendedName>
</protein>
<name>J1Y9Z9_9ALTE</name>
<accession>J1Y9Z9</accession>
<gene>
    <name evidence="1" type="ORF">AEST_25530</name>
</gene>
<dbReference type="RefSeq" id="WP_008609503.1">
    <property type="nucleotide sequence ID" value="NZ_ALAB01000029.1"/>
</dbReference>
<organism evidence="1 2">
    <name type="scientific">Alishewanella aestuarii B11</name>
    <dbReference type="NCBI Taxonomy" id="1197174"/>
    <lineage>
        <taxon>Bacteria</taxon>
        <taxon>Pseudomonadati</taxon>
        <taxon>Pseudomonadota</taxon>
        <taxon>Gammaproteobacteria</taxon>
        <taxon>Alteromonadales</taxon>
        <taxon>Alteromonadaceae</taxon>
        <taxon>Alishewanella</taxon>
    </lineage>
</organism>
<comment type="caution">
    <text evidence="1">The sequence shown here is derived from an EMBL/GenBank/DDBJ whole genome shotgun (WGS) entry which is preliminary data.</text>
</comment>
<keyword evidence="2" id="KW-1185">Reference proteome</keyword>
<dbReference type="Proteomes" id="UP000012043">
    <property type="component" value="Unassembled WGS sequence"/>
</dbReference>
<dbReference type="AlphaFoldDB" id="J1Y9Z9"/>
<evidence type="ECO:0000313" key="2">
    <source>
        <dbReference type="Proteomes" id="UP000012043"/>
    </source>
</evidence>
<sequence>MNRTAYQQWEMTRVFELAFNDIAKAAAEVGIDAKALLAQLPPYSVRLTGNQVPVLEKRYRGTCSVTYYFNQNPAGEPWPFFRFHTFKDGGVTTDFNGCRWLKANRAVLERTSQVAQMASEPIILEAATPRDSSITLPQFMAEDKSRAEYFALLQKGFRYAPSIGPEHPYIKSKLAGYANQQLLRRIMLRNFRGKLLVPLERINGEHTGFQLIMPDRVTDNKRIHVAYPGAMRGSFVKISAVSGLRYFPIMFCEGIFTALSLALVWPGEIRAVLSCHNYTGCRDHLNEHVYFAHDSDLYKPQIGNVGLQHAKAASRQGDIFITPQFLPMHQAQKPTDFNDMLQLYGVSSLQQTIEQAMVEQSALSG</sequence>
<evidence type="ECO:0000313" key="1">
    <source>
        <dbReference type="EMBL" id="EJI84620.1"/>
    </source>
</evidence>